<sequence>MATDTAWYRVGTITVAKDKADVTGAGTGWTGQVREGDLLWGPDGRPYEVAQLLSATALKLRTAYQGNTASAQPYAIVRNFTDSSLGEVSAELAKMQRRWLITLGGFRDVLLTDQDKATLYDELGQPHEVMSWPAIDKAAKAGLAAMDAARKVVVDNAAELVASRNAAKASETAAGKSAATATAKANEAGASATAAAGSAATASAKATETATNAEQVAKAQAEVKANTAKVAADAAKAKTDADRAAAAAQVNIDVVAATSIPLPDVWLPLTSDLRFITGIGCATETLRIGDDEFIVPMRGANFDRASTATYIDKAGRMQTAQANEPRFGRDGLLIEGQVTNLLQNSVATVWGGGGSGQAKARPDVDFLGWKGVVTQCLSKDTPANGCIGKPCVDVGNGMATSSCYLKLVNPQSPVPVALYGHASITASGQNALAAFDLEKGEVIETGGADYVSSTIMEMADGWYFCTVTFKTKATPSSGFGCLPWARKPIPLGDDQGFYVACPQLEQRPFASSYIPTSGTPVTRAPDHCWIDGANIAQALTGNQPMTIAMEVYANSVDAWSFALTSKDWRFSVQSNMSAKQSIAQSVSKSPAAADTRAETRPSFSPDMRLAVAVLGAKTGTKVMLGGMLSSNPAEETRITAAGDVAIGNSRTGSRSIAGRIRNLRIWHRVLTDAQIKALA</sequence>
<evidence type="ECO:0000313" key="2">
    <source>
        <dbReference type="EMBL" id="PRP71514.1"/>
    </source>
</evidence>
<dbReference type="Gene3D" id="2.60.120.200">
    <property type="match status" value="1"/>
</dbReference>
<dbReference type="RefSeq" id="WP_106076125.1">
    <property type="nucleotide sequence ID" value="NZ_MTBD01000010.1"/>
</dbReference>
<protein>
    <recommendedName>
        <fullName evidence="4">LamG-like jellyroll fold domain-containing protein</fullName>
    </recommendedName>
</protein>
<reference evidence="2 3" key="1">
    <citation type="submission" date="2017-01" db="EMBL/GenBank/DDBJ databases">
        <title>New insights into the genetic diversity of Chromobacterium isolated from tropical freshwater lake.</title>
        <authorList>
            <person name="Santos A.B."/>
            <person name="Nascimento A.M."/>
            <person name="Da Silva P.C."/>
        </authorList>
    </citation>
    <scope>NUCLEOTIDE SEQUENCE [LARGE SCALE GENOMIC DNA]</scope>
    <source>
        <strain evidence="2 3">56AF</strain>
    </source>
</reference>
<proteinExistence type="predicted"/>
<dbReference type="EMBL" id="MTBD01000010">
    <property type="protein sequence ID" value="PRP71514.1"/>
    <property type="molecule type" value="Genomic_DNA"/>
</dbReference>
<evidence type="ECO:0000313" key="3">
    <source>
        <dbReference type="Proteomes" id="UP000239469"/>
    </source>
</evidence>
<dbReference type="SUPFAM" id="SSF49899">
    <property type="entry name" value="Concanavalin A-like lectins/glucanases"/>
    <property type="match status" value="1"/>
</dbReference>
<name>A0A2S9X728_9NEIS</name>
<accession>A0A2S9X728</accession>
<dbReference type="OrthoDB" id="9810174at2"/>
<dbReference type="AlphaFoldDB" id="A0A2S9X728"/>
<organism evidence="2 3">
    <name type="scientific">Chromobacterium amazonense</name>
    <dbReference type="NCBI Taxonomy" id="1382803"/>
    <lineage>
        <taxon>Bacteria</taxon>
        <taxon>Pseudomonadati</taxon>
        <taxon>Pseudomonadota</taxon>
        <taxon>Betaproteobacteria</taxon>
        <taxon>Neisseriales</taxon>
        <taxon>Chromobacteriaceae</taxon>
        <taxon>Chromobacterium</taxon>
    </lineage>
</organism>
<dbReference type="InterPro" id="IPR013320">
    <property type="entry name" value="ConA-like_dom_sf"/>
</dbReference>
<dbReference type="Proteomes" id="UP000239469">
    <property type="component" value="Unassembled WGS sequence"/>
</dbReference>
<evidence type="ECO:0000256" key="1">
    <source>
        <dbReference type="SAM" id="MobiDB-lite"/>
    </source>
</evidence>
<gene>
    <name evidence="2" type="ORF">BUE93_05815</name>
</gene>
<comment type="caution">
    <text evidence="2">The sequence shown here is derived from an EMBL/GenBank/DDBJ whole genome shotgun (WGS) entry which is preliminary data.</text>
</comment>
<dbReference type="Pfam" id="PF13385">
    <property type="entry name" value="Laminin_G_3"/>
    <property type="match status" value="1"/>
</dbReference>
<feature type="region of interest" description="Disordered" evidence="1">
    <location>
        <begin position="583"/>
        <end position="602"/>
    </location>
</feature>
<evidence type="ECO:0008006" key="4">
    <source>
        <dbReference type="Google" id="ProtNLM"/>
    </source>
</evidence>